<evidence type="ECO:0000256" key="5">
    <source>
        <dbReference type="HAMAP-Rule" id="MF_00378"/>
    </source>
</evidence>
<feature type="coiled-coil region" evidence="7">
    <location>
        <begin position="345"/>
        <end position="380"/>
    </location>
</feature>
<dbReference type="NCBIfam" id="TIGR00237">
    <property type="entry name" value="xseA"/>
    <property type="match status" value="1"/>
</dbReference>
<keyword evidence="11" id="KW-1185">Reference proteome</keyword>
<feature type="domain" description="Exonuclease VII large subunit C-terminal" evidence="8">
    <location>
        <begin position="163"/>
        <end position="472"/>
    </location>
</feature>
<accession>A0A1H1B9E4</accession>
<keyword evidence="1 5" id="KW-0963">Cytoplasm</keyword>
<dbReference type="GO" id="GO:0003676">
    <property type="term" value="F:nucleic acid binding"/>
    <property type="evidence" value="ECO:0007669"/>
    <property type="project" value="InterPro"/>
</dbReference>
<comment type="catalytic activity">
    <reaction evidence="5 6">
        <text>Exonucleolytic cleavage in either 5'- to 3'- or 3'- to 5'-direction to yield nucleoside 5'-phosphates.</text>
        <dbReference type="EC" id="3.1.11.6"/>
    </reaction>
</comment>
<dbReference type="AlphaFoldDB" id="A0A1H1B9E4"/>
<dbReference type="EC" id="3.1.11.6" evidence="5"/>
<dbReference type="PANTHER" id="PTHR30008">
    <property type="entry name" value="EXODEOXYRIBONUCLEASE 7 LARGE SUBUNIT"/>
    <property type="match status" value="1"/>
</dbReference>
<dbReference type="GO" id="GO:0006308">
    <property type="term" value="P:DNA catabolic process"/>
    <property type="evidence" value="ECO:0007669"/>
    <property type="project" value="UniProtKB-UniRule"/>
</dbReference>
<gene>
    <name evidence="5" type="primary">xseA</name>
    <name evidence="10" type="ORF">SAMN04487752_2482</name>
</gene>
<keyword evidence="4 5" id="KW-0269">Exonuclease</keyword>
<dbReference type="EMBL" id="FNJW01000008">
    <property type="protein sequence ID" value="SDQ48431.1"/>
    <property type="molecule type" value="Genomic_DNA"/>
</dbReference>
<dbReference type="GO" id="GO:0009318">
    <property type="term" value="C:exodeoxyribonuclease VII complex"/>
    <property type="evidence" value="ECO:0007669"/>
    <property type="project" value="UniProtKB-UniRule"/>
</dbReference>
<dbReference type="Pfam" id="PF13742">
    <property type="entry name" value="tRNA_anti_2"/>
    <property type="match status" value="1"/>
</dbReference>
<dbReference type="InterPro" id="IPR003753">
    <property type="entry name" value="Exonuc_VII_L"/>
</dbReference>
<dbReference type="GO" id="GO:0005737">
    <property type="term" value="C:cytoplasm"/>
    <property type="evidence" value="ECO:0007669"/>
    <property type="project" value="UniProtKB-SubCell"/>
</dbReference>
<keyword evidence="7" id="KW-0175">Coiled coil</keyword>
<comment type="subcellular location">
    <subcellularLocation>
        <location evidence="5 6">Cytoplasm</location>
    </subcellularLocation>
</comment>
<organism evidence="10 11">
    <name type="scientific">Carnobacterium viridans</name>
    <dbReference type="NCBI Taxonomy" id="174587"/>
    <lineage>
        <taxon>Bacteria</taxon>
        <taxon>Bacillati</taxon>
        <taxon>Bacillota</taxon>
        <taxon>Bacilli</taxon>
        <taxon>Lactobacillales</taxon>
        <taxon>Carnobacteriaceae</taxon>
        <taxon>Carnobacterium</taxon>
    </lineage>
</organism>
<dbReference type="HAMAP" id="MF_00378">
    <property type="entry name" value="Exonuc_7_L"/>
    <property type="match status" value="1"/>
</dbReference>
<reference evidence="11" key="1">
    <citation type="submission" date="2016-10" db="EMBL/GenBank/DDBJ databases">
        <authorList>
            <person name="Varghese N."/>
            <person name="Submissions S."/>
        </authorList>
    </citation>
    <scope>NUCLEOTIDE SEQUENCE [LARGE SCALE GENOMIC DNA]</scope>
    <source>
        <strain evidence="11">MPL-11</strain>
    </source>
</reference>
<dbReference type="Proteomes" id="UP000199481">
    <property type="component" value="Unassembled WGS sequence"/>
</dbReference>
<proteinExistence type="inferred from homology"/>
<comment type="similarity">
    <text evidence="5 6">Belongs to the XseA family.</text>
</comment>
<evidence type="ECO:0000256" key="3">
    <source>
        <dbReference type="ARBA" id="ARBA00022801"/>
    </source>
</evidence>
<evidence type="ECO:0000256" key="2">
    <source>
        <dbReference type="ARBA" id="ARBA00022722"/>
    </source>
</evidence>
<evidence type="ECO:0000256" key="1">
    <source>
        <dbReference type="ARBA" id="ARBA00022490"/>
    </source>
</evidence>
<evidence type="ECO:0000259" key="8">
    <source>
        <dbReference type="Pfam" id="PF02601"/>
    </source>
</evidence>
<evidence type="ECO:0000256" key="4">
    <source>
        <dbReference type="ARBA" id="ARBA00022839"/>
    </source>
</evidence>
<dbReference type="PANTHER" id="PTHR30008:SF0">
    <property type="entry name" value="EXODEOXYRIBONUCLEASE 7 LARGE SUBUNIT"/>
    <property type="match status" value="1"/>
</dbReference>
<dbReference type="Pfam" id="PF02601">
    <property type="entry name" value="Exonuc_VII_L"/>
    <property type="match status" value="1"/>
</dbReference>
<comment type="subunit">
    <text evidence="5">Heterooligomer composed of large and small subunits.</text>
</comment>
<sequence>MFLKKDENKPELTIKIKITNKELFSIYAMLLKGENTLSNDYLTVTALTKYIKRKFERDPYLERIYLTGEISNFRNRANAHQYFSLKDDHAKISAIMFKAAFQKLKFTPEEGMKVLVIGRISLYEASGNYQITIEHMEPDGVGALYQALEEMKKKLKNEGIFDAPKQLIPTFPKRIAVVTSPSGAVIRDIMTTIKRRFPIVQLVIYPTLVQGNKAADAIVSSIRMIEEKGDFDTMILARGGGSIEDLWPFNEEKVARAIFEAQTPIISSVGHETDTTIADLVADVRAATPTAAAEISVPLLSDELIKIEQLKLRLVQSYARKVEILNQRLTSQLNSYIFNQPQRLYEGYAQKLDLLTERLIRAMEEKNQQLKNDLNVHLLQLNAQNPTQLVKQKRSDLSVMNRQLTTQMEWYMENQTKRFQYAVQSLDYLSPLKIMNRGYSYATKDGKVIKDSKQVEAEDKIHIHLHKGSFEAKVIKKEEESK</sequence>
<evidence type="ECO:0000259" key="9">
    <source>
        <dbReference type="Pfam" id="PF13742"/>
    </source>
</evidence>
<name>A0A1H1B9E4_9LACT</name>
<dbReference type="InterPro" id="IPR025824">
    <property type="entry name" value="OB-fold_nuc-bd_dom"/>
</dbReference>
<evidence type="ECO:0000256" key="6">
    <source>
        <dbReference type="RuleBase" id="RU004355"/>
    </source>
</evidence>
<comment type="function">
    <text evidence="5">Bidirectionally degrades single-stranded DNA into large acid-insoluble oligonucleotides, which are then degraded further into small acid-soluble oligonucleotides.</text>
</comment>
<evidence type="ECO:0000256" key="7">
    <source>
        <dbReference type="SAM" id="Coils"/>
    </source>
</evidence>
<dbReference type="GO" id="GO:0008855">
    <property type="term" value="F:exodeoxyribonuclease VII activity"/>
    <property type="evidence" value="ECO:0007669"/>
    <property type="project" value="UniProtKB-UniRule"/>
</dbReference>
<keyword evidence="3 5" id="KW-0378">Hydrolase</keyword>
<keyword evidence="2 5" id="KW-0540">Nuclease</keyword>
<evidence type="ECO:0000313" key="10">
    <source>
        <dbReference type="EMBL" id="SDQ48431.1"/>
    </source>
</evidence>
<dbReference type="CDD" id="cd04489">
    <property type="entry name" value="ExoVII_LU_OBF"/>
    <property type="match status" value="1"/>
</dbReference>
<dbReference type="InterPro" id="IPR020579">
    <property type="entry name" value="Exonuc_VII_lsu_C"/>
</dbReference>
<evidence type="ECO:0000313" key="11">
    <source>
        <dbReference type="Proteomes" id="UP000199481"/>
    </source>
</evidence>
<protein>
    <recommendedName>
        <fullName evidence="5">Exodeoxyribonuclease 7 large subunit</fullName>
        <ecNumber evidence="5">3.1.11.6</ecNumber>
    </recommendedName>
    <alternativeName>
        <fullName evidence="5">Exodeoxyribonuclease VII large subunit</fullName>
        <shortName evidence="5">Exonuclease VII large subunit</shortName>
    </alternativeName>
</protein>
<feature type="domain" description="OB-fold nucleic acid binding" evidence="9">
    <location>
        <begin position="42"/>
        <end position="137"/>
    </location>
</feature>